<keyword evidence="3" id="KW-1185">Reference proteome</keyword>
<comment type="caution">
    <text evidence="2">The sequence shown here is derived from an EMBL/GenBank/DDBJ whole genome shotgun (WGS) entry which is preliminary data.</text>
</comment>
<gene>
    <name evidence="2" type="ORF">HNR68_002261</name>
</gene>
<reference evidence="2 3" key="1">
    <citation type="submission" date="2020-07" db="EMBL/GenBank/DDBJ databases">
        <title>Sequencing the genomes of 1000 actinobacteria strains.</title>
        <authorList>
            <person name="Klenk H.-P."/>
        </authorList>
    </citation>
    <scope>NUCLEOTIDE SEQUENCE [LARGE SCALE GENOMIC DNA]</scope>
    <source>
        <strain evidence="2 3">DSM 44065</strain>
    </source>
</reference>
<protein>
    <submittedName>
        <fullName evidence="2">Uncharacterized protein</fullName>
    </submittedName>
</protein>
<proteinExistence type="predicted"/>
<dbReference type="Proteomes" id="UP000587002">
    <property type="component" value="Unassembled WGS sequence"/>
</dbReference>
<accession>A0A853AR90</accession>
<dbReference type="EMBL" id="JACCFJ010000001">
    <property type="protein sequence ID" value="NYI83631.1"/>
    <property type="molecule type" value="Genomic_DNA"/>
</dbReference>
<name>A0A853AR90_9PSEU</name>
<feature type="compositionally biased region" description="Basic residues" evidence="1">
    <location>
        <begin position="55"/>
        <end position="73"/>
    </location>
</feature>
<organism evidence="2 3">
    <name type="scientific">Saccharopolyspora hordei</name>
    <dbReference type="NCBI Taxonomy" id="1838"/>
    <lineage>
        <taxon>Bacteria</taxon>
        <taxon>Bacillati</taxon>
        <taxon>Actinomycetota</taxon>
        <taxon>Actinomycetes</taxon>
        <taxon>Pseudonocardiales</taxon>
        <taxon>Pseudonocardiaceae</taxon>
        <taxon>Saccharopolyspora</taxon>
    </lineage>
</organism>
<dbReference type="AlphaFoldDB" id="A0A853AR90"/>
<feature type="compositionally biased region" description="Basic residues" evidence="1">
    <location>
        <begin position="18"/>
        <end position="29"/>
    </location>
</feature>
<evidence type="ECO:0000313" key="2">
    <source>
        <dbReference type="EMBL" id="NYI83631.1"/>
    </source>
</evidence>
<sequence length="73" mass="8101">MPLTAGIVRDTAQTAPGPHRRGGGLRHRAACPLSLAPVARREAHRSGGRAVRGGCRGRRRRRPPRRRTGRRRH</sequence>
<feature type="region of interest" description="Disordered" evidence="1">
    <location>
        <begin position="1"/>
        <end position="73"/>
    </location>
</feature>
<evidence type="ECO:0000256" key="1">
    <source>
        <dbReference type="SAM" id="MobiDB-lite"/>
    </source>
</evidence>
<evidence type="ECO:0000313" key="3">
    <source>
        <dbReference type="Proteomes" id="UP000587002"/>
    </source>
</evidence>